<dbReference type="SUPFAM" id="SSF53597">
    <property type="entry name" value="Dihydrofolate reductase-like"/>
    <property type="match status" value="1"/>
</dbReference>
<dbReference type="Pfam" id="PF01872">
    <property type="entry name" value="RibD_C"/>
    <property type="match status" value="1"/>
</dbReference>
<feature type="domain" description="Bacterial bifunctional deaminase-reductase C-terminal" evidence="1">
    <location>
        <begin position="3"/>
        <end position="185"/>
    </location>
</feature>
<dbReference type="PANTHER" id="PTHR38011:SF2">
    <property type="entry name" value="BIFUNCTIONAL DEAMINASE-REDUCTASE DOMAIN PROTEIN"/>
    <property type="match status" value="1"/>
</dbReference>
<dbReference type="EMBL" id="CP076022">
    <property type="protein sequence ID" value="QWC09816.1"/>
    <property type="molecule type" value="Genomic_DNA"/>
</dbReference>
<accession>A0A975R0U7</accession>
<sequence length="204" mass="22027">MTLSVNVFLTLDGVMQGPGGTDEDRSGGFERGGWLVPHAGPAMDQIVAGWFARADALLLGRSTYEMMQPYWEPAVDPDDAVAYALNNLTKYLVSSTLTDPTWNNTRLLTGDPLEAVAALRDHRGELQVHGSHQLARSLHDAGLVDEYRLLVFPVVVGAGKRLFETGSVPSGFQLLESETLDNGAVHLRLRPVPFTTAEIGPGSS</sequence>
<name>A0A975R0U7_9MICC</name>
<evidence type="ECO:0000313" key="3">
    <source>
        <dbReference type="Proteomes" id="UP000676885"/>
    </source>
</evidence>
<dbReference type="InterPro" id="IPR024072">
    <property type="entry name" value="DHFR-like_dom_sf"/>
</dbReference>
<dbReference type="AlphaFoldDB" id="A0A975R0U7"/>
<dbReference type="GO" id="GO:0008703">
    <property type="term" value="F:5-amino-6-(5-phosphoribosylamino)uracil reductase activity"/>
    <property type="evidence" value="ECO:0007669"/>
    <property type="project" value="InterPro"/>
</dbReference>
<dbReference type="GO" id="GO:0009231">
    <property type="term" value="P:riboflavin biosynthetic process"/>
    <property type="evidence" value="ECO:0007669"/>
    <property type="project" value="InterPro"/>
</dbReference>
<dbReference type="Gene3D" id="3.40.430.10">
    <property type="entry name" value="Dihydrofolate Reductase, subunit A"/>
    <property type="match status" value="1"/>
</dbReference>
<evidence type="ECO:0000259" key="1">
    <source>
        <dbReference type="Pfam" id="PF01872"/>
    </source>
</evidence>
<keyword evidence="3" id="KW-1185">Reference proteome</keyword>
<dbReference type="Proteomes" id="UP000676885">
    <property type="component" value="Chromosome"/>
</dbReference>
<dbReference type="RefSeq" id="WP_210227532.1">
    <property type="nucleotide sequence ID" value="NZ_CP076022.1"/>
</dbReference>
<dbReference type="PANTHER" id="PTHR38011">
    <property type="entry name" value="DIHYDROFOLATE REDUCTASE FAMILY PROTEIN (AFU_ORTHOLOGUE AFUA_8G06820)"/>
    <property type="match status" value="1"/>
</dbReference>
<protein>
    <submittedName>
        <fullName evidence="2">Dihydrofolate reductase family protein</fullName>
    </submittedName>
</protein>
<dbReference type="InterPro" id="IPR002734">
    <property type="entry name" value="RibDG_C"/>
</dbReference>
<dbReference type="InterPro" id="IPR050765">
    <property type="entry name" value="Riboflavin_Biosynth_HTPR"/>
</dbReference>
<organism evidence="2 3">
    <name type="scientific">Arthrobacter jiangjiafuii</name>
    <dbReference type="NCBI Taxonomy" id="2817475"/>
    <lineage>
        <taxon>Bacteria</taxon>
        <taxon>Bacillati</taxon>
        <taxon>Actinomycetota</taxon>
        <taxon>Actinomycetes</taxon>
        <taxon>Micrococcales</taxon>
        <taxon>Micrococcaceae</taxon>
        <taxon>Arthrobacter</taxon>
    </lineage>
</organism>
<proteinExistence type="predicted"/>
<evidence type="ECO:0000313" key="2">
    <source>
        <dbReference type="EMBL" id="QWC09816.1"/>
    </source>
</evidence>
<reference evidence="2 3" key="1">
    <citation type="submission" date="2021-05" db="EMBL/GenBank/DDBJ databases">
        <title>Novel species in genus Arthrobacter.</title>
        <authorList>
            <person name="Zhang G."/>
        </authorList>
    </citation>
    <scope>NUCLEOTIDE SEQUENCE [LARGE SCALE GENOMIC DNA]</scope>
    <source>
        <strain evidence="3">zg-ZUI227</strain>
    </source>
</reference>
<dbReference type="KEGG" id="ajg:KKR91_15360"/>
<gene>
    <name evidence="2" type="ORF">KKR91_15360</name>
</gene>